<accession>A0A1L7NNM6</accession>
<organism evidence="1 2">
    <name type="scientific">Pseudomonas putida</name>
    <name type="common">Arthrobacter siderocapsulatus</name>
    <dbReference type="NCBI Taxonomy" id="303"/>
    <lineage>
        <taxon>Bacteria</taxon>
        <taxon>Pseudomonadati</taxon>
        <taxon>Pseudomonadota</taxon>
        <taxon>Gammaproteobacteria</taxon>
        <taxon>Pseudomonadales</taxon>
        <taxon>Pseudomonadaceae</taxon>
        <taxon>Pseudomonas</taxon>
    </lineage>
</organism>
<dbReference type="RefSeq" id="WP_073937624.1">
    <property type="nucleotide sequence ID" value="NZ_AP015030.1"/>
</dbReference>
<name>A0A1L7NNM6_PSEPU</name>
<evidence type="ECO:0000313" key="2">
    <source>
        <dbReference type="Proteomes" id="UP000218731"/>
    </source>
</evidence>
<dbReference type="AlphaFoldDB" id="A0A1L7NNM6"/>
<protein>
    <submittedName>
        <fullName evidence="1">Uncharacterized protein</fullName>
    </submittedName>
</protein>
<dbReference type="EMBL" id="AP015030">
    <property type="protein sequence ID" value="BAW27076.1"/>
    <property type="molecule type" value="Genomic_DNA"/>
</dbReference>
<reference evidence="1 2" key="1">
    <citation type="submission" date="2015-11" db="EMBL/GenBank/DDBJ databases">
        <title>Complete genome sequencing of a biphenyl-degrading bacterium, Pseudomonas putida KF715 (=NBRC110667).</title>
        <authorList>
            <person name="Suenaga H."/>
            <person name="Fujihara N."/>
            <person name="Watanabe T."/>
            <person name="Hirose J."/>
            <person name="Kimura N."/>
            <person name="Yamazoe A."/>
            <person name="Hosoyama A."/>
            <person name="Shimodaira J."/>
            <person name="Furukawa K."/>
        </authorList>
    </citation>
    <scope>NUCLEOTIDE SEQUENCE [LARGE SCALE GENOMIC DNA]</scope>
    <source>
        <strain evidence="1 2">KF715</strain>
        <plasmid evidence="2">Plasmid pkf715a dna</plasmid>
    </source>
</reference>
<proteinExistence type="predicted"/>
<dbReference type="Proteomes" id="UP000218731">
    <property type="component" value="Plasmid pKF715A"/>
</dbReference>
<evidence type="ECO:0000313" key="1">
    <source>
        <dbReference type="EMBL" id="BAW27076.1"/>
    </source>
</evidence>
<keyword evidence="1" id="KW-0614">Plasmid</keyword>
<sequence length="175" mass="19960">MKTKNLRQEFAIRAADLRQNFADATPLAERLGSFVEDAAKELDAKQIVLDGMFKQFDEHGFGAIYKNSLNQYGFVLHDASVQGAYRYQLFDRKGFFGHSTFTSAEEALLELCDNGYTEMVSPDTLDKLSATREWKFSTEALALRTAVQEGKYTWEEADRLYADLQLKYDPDLWAA</sequence>
<geneLocation type="plasmid" evidence="2">
    <name>pkf715a dna</name>
</geneLocation>
<gene>
    <name evidence="1" type="ORF">KF715C_pA5710</name>
</gene>